<name>A0ABP9FSL2_9SPHI</name>
<dbReference type="RefSeq" id="WP_345330129.1">
    <property type="nucleotide sequence ID" value="NZ_BAABJI010000002.1"/>
</dbReference>
<evidence type="ECO:0000313" key="1">
    <source>
        <dbReference type="EMBL" id="GAA4911260.1"/>
    </source>
</evidence>
<proteinExistence type="predicted"/>
<keyword evidence="2" id="KW-1185">Reference proteome</keyword>
<gene>
    <name evidence="1" type="ORF">GCM10023313_12720</name>
</gene>
<protein>
    <submittedName>
        <fullName evidence="1">Uncharacterized protein</fullName>
    </submittedName>
</protein>
<dbReference type="EMBL" id="BAABJI010000002">
    <property type="protein sequence ID" value="GAA4911260.1"/>
    <property type="molecule type" value="Genomic_DNA"/>
</dbReference>
<accession>A0ABP9FSL2</accession>
<evidence type="ECO:0000313" key="2">
    <source>
        <dbReference type="Proteomes" id="UP001501436"/>
    </source>
</evidence>
<dbReference type="Proteomes" id="UP001501436">
    <property type="component" value="Unassembled WGS sequence"/>
</dbReference>
<sequence length="56" mass="6054">MKKYIIAAAIILTSGITAWSFNTKNDVPAEQIIKTEKAHLNENAPGSTLHDISTAD</sequence>
<comment type="caution">
    <text evidence="1">The sequence shown here is derived from an EMBL/GenBank/DDBJ whole genome shotgun (WGS) entry which is preliminary data.</text>
</comment>
<organism evidence="1 2">
    <name type="scientific">Mucilaginibacter defluvii</name>
    <dbReference type="NCBI Taxonomy" id="1196019"/>
    <lineage>
        <taxon>Bacteria</taxon>
        <taxon>Pseudomonadati</taxon>
        <taxon>Bacteroidota</taxon>
        <taxon>Sphingobacteriia</taxon>
        <taxon>Sphingobacteriales</taxon>
        <taxon>Sphingobacteriaceae</taxon>
        <taxon>Mucilaginibacter</taxon>
    </lineage>
</organism>
<reference evidence="2" key="1">
    <citation type="journal article" date="2019" name="Int. J. Syst. Evol. Microbiol.">
        <title>The Global Catalogue of Microorganisms (GCM) 10K type strain sequencing project: providing services to taxonomists for standard genome sequencing and annotation.</title>
        <authorList>
            <consortium name="The Broad Institute Genomics Platform"/>
            <consortium name="The Broad Institute Genome Sequencing Center for Infectious Disease"/>
            <person name="Wu L."/>
            <person name="Ma J."/>
        </authorList>
    </citation>
    <scope>NUCLEOTIDE SEQUENCE [LARGE SCALE GENOMIC DNA]</scope>
    <source>
        <strain evidence="2">JCM 18283</strain>
    </source>
</reference>